<dbReference type="Pfam" id="PF11842">
    <property type="entry name" value="DUF3362"/>
    <property type="match status" value="1"/>
</dbReference>
<evidence type="ECO:0000313" key="9">
    <source>
        <dbReference type="Proteomes" id="UP000033428"/>
    </source>
</evidence>
<name>A0A0F0CRN5_9BACT</name>
<feature type="binding site" evidence="6">
    <location>
        <position position="311"/>
    </location>
    <ligand>
        <name>[4Fe-4S] cluster</name>
        <dbReference type="ChEBI" id="CHEBI:49883"/>
        <note>4Fe-4S-S-AdoMet</note>
    </ligand>
</feature>
<dbReference type="Gene3D" id="3.80.30.20">
    <property type="entry name" value="tm_1862 like domain"/>
    <property type="match status" value="1"/>
</dbReference>
<dbReference type="Pfam" id="PF04055">
    <property type="entry name" value="Radical_SAM"/>
    <property type="match status" value="1"/>
</dbReference>
<comment type="caution">
    <text evidence="8">The sequence shown here is derived from an EMBL/GenBank/DDBJ whole genome shotgun (WGS) entry which is preliminary data.</text>
</comment>
<dbReference type="GO" id="GO:0005506">
    <property type="term" value="F:iron ion binding"/>
    <property type="evidence" value="ECO:0007669"/>
    <property type="project" value="UniProtKB-UniRule"/>
</dbReference>
<evidence type="ECO:0000256" key="6">
    <source>
        <dbReference type="HAMAP-Rule" id="MF_01251"/>
    </source>
</evidence>
<gene>
    <name evidence="8" type="ORF">OMAG_002022</name>
</gene>
<comment type="cofactor">
    <cofactor evidence="6">
        <name>[4Fe-4S] cluster</name>
        <dbReference type="ChEBI" id="CHEBI:49883"/>
    </cofactor>
    <text evidence="6">Binds 1 [4Fe-4S] cluster. The cluster is coordinated with 3 cysteines and an exchangeable S-adenosyl-L-methionine.</text>
</comment>
<dbReference type="InterPro" id="IPR058240">
    <property type="entry name" value="rSAM_sf"/>
</dbReference>
<evidence type="ECO:0000256" key="4">
    <source>
        <dbReference type="ARBA" id="ARBA00023004"/>
    </source>
</evidence>
<keyword evidence="4 6" id="KW-0408">Iron</keyword>
<evidence type="ECO:0000256" key="5">
    <source>
        <dbReference type="ARBA" id="ARBA00023014"/>
    </source>
</evidence>
<feature type="binding site" evidence="6">
    <location>
        <position position="307"/>
    </location>
    <ligand>
        <name>[4Fe-4S] cluster</name>
        <dbReference type="ChEBI" id="CHEBI:49883"/>
        <note>4Fe-4S-S-AdoMet</note>
    </ligand>
</feature>
<dbReference type="PANTHER" id="PTHR32331">
    <property type="entry name" value="UPF0313 PROTEIN YGIQ"/>
    <property type="match status" value="1"/>
</dbReference>
<evidence type="ECO:0000256" key="2">
    <source>
        <dbReference type="ARBA" id="ARBA00022691"/>
    </source>
</evidence>
<dbReference type="PATRIC" id="fig|1609969.3.peg.2152"/>
<keyword evidence="9" id="KW-1185">Reference proteome</keyword>
<dbReference type="NCBIfam" id="TIGR03904">
    <property type="entry name" value="SAM_YgiQ"/>
    <property type="match status" value="1"/>
</dbReference>
<dbReference type="EMBL" id="JYNY01000403">
    <property type="protein sequence ID" value="KJJ84105.1"/>
    <property type="molecule type" value="Genomic_DNA"/>
</dbReference>
<organism evidence="8 9">
    <name type="scientific">Candidatus Omnitrophus magneticus</name>
    <dbReference type="NCBI Taxonomy" id="1609969"/>
    <lineage>
        <taxon>Bacteria</taxon>
        <taxon>Pseudomonadati</taxon>
        <taxon>Candidatus Omnitrophota</taxon>
        <taxon>Candidatus Omnitrophus</taxon>
    </lineage>
</organism>
<dbReference type="Proteomes" id="UP000033428">
    <property type="component" value="Unassembled WGS sequence"/>
</dbReference>
<dbReference type="InterPro" id="IPR007197">
    <property type="entry name" value="rSAM"/>
</dbReference>
<dbReference type="SFLD" id="SFLDS00029">
    <property type="entry name" value="Radical_SAM"/>
    <property type="match status" value="1"/>
</dbReference>
<dbReference type="InterPro" id="IPR013704">
    <property type="entry name" value="UPF0313_N"/>
</dbReference>
<accession>A0A0F0CRN5</accession>
<evidence type="ECO:0000313" key="8">
    <source>
        <dbReference type="EMBL" id="KJJ84105.1"/>
    </source>
</evidence>
<feature type="domain" description="Radical SAM core" evidence="7">
    <location>
        <begin position="293"/>
        <end position="564"/>
    </location>
</feature>
<dbReference type="InterPro" id="IPR023404">
    <property type="entry name" value="rSAM_horseshoe"/>
</dbReference>
<protein>
    <submittedName>
        <fullName evidence="8">Radical SAM protein</fullName>
    </submittedName>
</protein>
<keyword evidence="5 6" id="KW-0411">Iron-sulfur</keyword>
<dbReference type="GO" id="GO:0003824">
    <property type="term" value="F:catalytic activity"/>
    <property type="evidence" value="ECO:0007669"/>
    <property type="project" value="InterPro"/>
</dbReference>
<keyword evidence="1 6" id="KW-0004">4Fe-4S</keyword>
<proteinExistence type="inferred from homology"/>
<evidence type="ECO:0000259" key="7">
    <source>
        <dbReference type="PROSITE" id="PS51918"/>
    </source>
</evidence>
<reference evidence="8 9" key="1">
    <citation type="submission" date="2015-02" db="EMBL/GenBank/DDBJ databases">
        <title>Single-cell genomics of uncultivated deep-branching MTB reveals a conserved set of magnetosome genes.</title>
        <authorList>
            <person name="Kolinko S."/>
            <person name="Richter M."/>
            <person name="Glockner F.O."/>
            <person name="Brachmann A."/>
            <person name="Schuler D."/>
        </authorList>
    </citation>
    <scope>NUCLEOTIDE SEQUENCE [LARGE SCALE GENOMIC DNA]</scope>
    <source>
        <strain evidence="8">SKK-01</strain>
    </source>
</reference>
<feature type="binding site" evidence="6">
    <location>
        <position position="314"/>
    </location>
    <ligand>
        <name>[4Fe-4S] cluster</name>
        <dbReference type="ChEBI" id="CHEBI:49883"/>
        <note>4Fe-4S-S-AdoMet</note>
    </ligand>
</feature>
<dbReference type="SMART" id="SM00729">
    <property type="entry name" value="Elp3"/>
    <property type="match status" value="1"/>
</dbReference>
<evidence type="ECO:0000256" key="3">
    <source>
        <dbReference type="ARBA" id="ARBA00022723"/>
    </source>
</evidence>
<dbReference type="HAMAP" id="MF_01251">
    <property type="entry name" value="UPF0313"/>
    <property type="match status" value="1"/>
</dbReference>
<dbReference type="SFLD" id="SFLDG01069">
    <property type="entry name" value="UPF0313"/>
    <property type="match status" value="1"/>
</dbReference>
<dbReference type="PANTHER" id="PTHR32331:SF0">
    <property type="entry name" value="UPF0313 PROTEIN YGIQ"/>
    <property type="match status" value="1"/>
</dbReference>
<keyword evidence="3 6" id="KW-0479">Metal-binding</keyword>
<dbReference type="InterPro" id="IPR006638">
    <property type="entry name" value="Elp3/MiaA/NifB-like_rSAM"/>
</dbReference>
<dbReference type="SFLD" id="SFLDG01082">
    <property type="entry name" value="B12-binding_domain_containing"/>
    <property type="match status" value="1"/>
</dbReference>
<sequence length="591" mass="67000">MNKFLPISQNDLRERSWSGLDIILITGDAYVDHPSYGVSVISRVLENRGFKVGIISQPDWRNAKNFTVLGKPRLFFGITAGNTDSMIANYTANKRPRSDDDYSPGSKGGMRPDRACIVYANKIREVFKDVPIVLGGIEASLRRLAHYDYWDDSVRRSILFDSRADILVYGMGERQIVEIAELLDNGENIRNLNNIRGTAVVRGDINFLSDYLCAPSFEDVSHDKENFNEMFLLEYNNMNPKTAKTLVQKYDTRFLVRFPPAFPLSEFELDKVYELPYARSAHSSYDSLGGVKGFETVKFSITSHRGCAGECAFCALYFHQGRIVQSRSAESILEEARKISIVKDFRGTISDVGGPTANMFGASCSLWKDNNFCAGKKCLIPQKCENFKLGYDKCLDIYREIRKISGVKHMFIGSGMRYDLLVDSYAIPYLKEICAHHISGLLKIAPEHSSNNVLKLMNKPSFDVYEKFVKLFKETAHSIGKNIFIVNYFISAYPGSSLKEALNLALYLAKRKVHPEQIQDFIPSPATLAACFYYTEKDPFTRKPVYVPKTFRERKLQRALIQHSNPVNKSLVIEALKKLNAMHVLKKLSGR</sequence>
<dbReference type="InterPro" id="IPR024560">
    <property type="entry name" value="UPF0313_C"/>
</dbReference>
<dbReference type="Pfam" id="PF08497">
    <property type="entry name" value="Radical_SAM_N"/>
    <property type="match status" value="1"/>
</dbReference>
<dbReference type="GO" id="GO:0051539">
    <property type="term" value="F:4 iron, 4 sulfur cluster binding"/>
    <property type="evidence" value="ECO:0007669"/>
    <property type="project" value="UniProtKB-KW"/>
</dbReference>
<comment type="similarity">
    <text evidence="6">Belongs to the UPF0313 family.</text>
</comment>
<evidence type="ECO:0000256" key="1">
    <source>
        <dbReference type="ARBA" id="ARBA00022485"/>
    </source>
</evidence>
<keyword evidence="2 6" id="KW-0949">S-adenosyl-L-methionine</keyword>
<dbReference type="SUPFAM" id="SSF102114">
    <property type="entry name" value="Radical SAM enzymes"/>
    <property type="match status" value="1"/>
</dbReference>
<dbReference type="InterPro" id="IPR022946">
    <property type="entry name" value="UPF0313"/>
</dbReference>
<dbReference type="PROSITE" id="PS51918">
    <property type="entry name" value="RADICAL_SAM"/>
    <property type="match status" value="1"/>
</dbReference>
<dbReference type="AlphaFoldDB" id="A0A0F0CRN5"/>